<comment type="caution">
    <text evidence="1">The sequence shown here is derived from an EMBL/GenBank/DDBJ whole genome shotgun (WGS) entry which is preliminary data.</text>
</comment>
<dbReference type="AlphaFoldDB" id="A0A831LWP0"/>
<dbReference type="EMBL" id="DSDK01000528">
    <property type="protein sequence ID" value="HDR51901.1"/>
    <property type="molecule type" value="Genomic_DNA"/>
</dbReference>
<dbReference type="Proteomes" id="UP000886047">
    <property type="component" value="Unassembled WGS sequence"/>
</dbReference>
<protein>
    <submittedName>
        <fullName evidence="1">Uncharacterized protein</fullName>
    </submittedName>
</protein>
<sequence length="110" mass="12730">MKQIFLVIFFLVLVLVEAHAQYYWVGFTDKNDSPWSLSMPEAYLSERAIQRRTDQNIPIDSLDLPVNSTYMMQVIQLGAKFIHSSKWLNGITVQALSEDFAEHVHELPFV</sequence>
<gene>
    <name evidence="1" type="ORF">ENN90_09850</name>
</gene>
<evidence type="ECO:0000313" key="1">
    <source>
        <dbReference type="EMBL" id="HDR51901.1"/>
    </source>
</evidence>
<organism evidence="1">
    <name type="scientific">Mariniphaga anaerophila</name>
    <dbReference type="NCBI Taxonomy" id="1484053"/>
    <lineage>
        <taxon>Bacteria</taxon>
        <taxon>Pseudomonadati</taxon>
        <taxon>Bacteroidota</taxon>
        <taxon>Bacteroidia</taxon>
        <taxon>Marinilabiliales</taxon>
        <taxon>Prolixibacteraceae</taxon>
        <taxon>Mariniphaga</taxon>
    </lineage>
</organism>
<feature type="non-terminal residue" evidence="1">
    <location>
        <position position="110"/>
    </location>
</feature>
<accession>A0A831LWP0</accession>
<proteinExistence type="predicted"/>
<reference evidence="1" key="1">
    <citation type="journal article" date="2020" name="mSystems">
        <title>Genome- and Community-Level Interaction Insights into Carbon Utilization and Element Cycling Functions of Hydrothermarchaeota in Hydrothermal Sediment.</title>
        <authorList>
            <person name="Zhou Z."/>
            <person name="Liu Y."/>
            <person name="Xu W."/>
            <person name="Pan J."/>
            <person name="Luo Z.H."/>
            <person name="Li M."/>
        </authorList>
    </citation>
    <scope>NUCLEOTIDE SEQUENCE [LARGE SCALE GENOMIC DNA]</scope>
    <source>
        <strain evidence="1">SpSt-1217</strain>
    </source>
</reference>
<name>A0A831LWP0_9BACT</name>